<keyword evidence="5" id="KW-0560">Oxidoreductase</keyword>
<evidence type="ECO:0000256" key="6">
    <source>
        <dbReference type="ARBA" id="ARBA00023004"/>
    </source>
</evidence>
<dbReference type="PANTHER" id="PTHR24305">
    <property type="entry name" value="CYTOCHROME P450"/>
    <property type="match status" value="1"/>
</dbReference>
<dbReference type="Gene3D" id="1.10.630.10">
    <property type="entry name" value="Cytochrome P450"/>
    <property type="match status" value="1"/>
</dbReference>
<accession>A0A7C8I164</accession>
<keyword evidence="6 8" id="KW-0408">Iron</keyword>
<dbReference type="AlphaFoldDB" id="A0A7C8I164"/>
<dbReference type="PRINTS" id="PR00385">
    <property type="entry name" value="P450"/>
</dbReference>
<dbReference type="GO" id="GO:0004497">
    <property type="term" value="F:monooxygenase activity"/>
    <property type="evidence" value="ECO:0007669"/>
    <property type="project" value="UniProtKB-KW"/>
</dbReference>
<keyword evidence="10" id="KW-1185">Reference proteome</keyword>
<reference evidence="9 10" key="1">
    <citation type="submission" date="2020-01" db="EMBL/GenBank/DDBJ databases">
        <authorList>
            <consortium name="DOE Joint Genome Institute"/>
            <person name="Haridas S."/>
            <person name="Albert R."/>
            <person name="Binder M."/>
            <person name="Bloem J."/>
            <person name="Labutti K."/>
            <person name="Salamov A."/>
            <person name="Andreopoulos B."/>
            <person name="Baker S.E."/>
            <person name="Barry K."/>
            <person name="Bills G."/>
            <person name="Bluhm B.H."/>
            <person name="Cannon C."/>
            <person name="Castanera R."/>
            <person name="Culley D.E."/>
            <person name="Daum C."/>
            <person name="Ezra D."/>
            <person name="Gonzalez J.B."/>
            <person name="Henrissat B."/>
            <person name="Kuo A."/>
            <person name="Liang C."/>
            <person name="Lipzen A."/>
            <person name="Lutzoni F."/>
            <person name="Magnuson J."/>
            <person name="Mondo S."/>
            <person name="Nolan M."/>
            <person name="Ohm R."/>
            <person name="Pangilinan J."/>
            <person name="Park H.-J.H."/>
            <person name="Ramirez L."/>
            <person name="Alfaro M."/>
            <person name="Sun H."/>
            <person name="Tritt A."/>
            <person name="Yoshinaga Y."/>
            <person name="Zwiers L.-H.L."/>
            <person name="Turgeon B.G."/>
            <person name="Goodwin S.B."/>
            <person name="Spatafora J.W."/>
            <person name="Crous P.W."/>
            <person name="Grigoriev I.V."/>
        </authorList>
    </citation>
    <scope>NUCLEOTIDE SEQUENCE [LARGE SCALE GENOMIC DNA]</scope>
    <source>
        <strain evidence="9 10">CBS 611.86</strain>
    </source>
</reference>
<evidence type="ECO:0000256" key="5">
    <source>
        <dbReference type="ARBA" id="ARBA00023002"/>
    </source>
</evidence>
<comment type="pathway">
    <text evidence="2">Secondary metabolite biosynthesis.</text>
</comment>
<dbReference type="PANTHER" id="PTHR24305:SF107">
    <property type="entry name" value="P450, PUTATIVE (EUROFUNG)-RELATED"/>
    <property type="match status" value="1"/>
</dbReference>
<dbReference type="InterPro" id="IPR002401">
    <property type="entry name" value="Cyt_P450_E_grp-I"/>
</dbReference>
<evidence type="ECO:0000256" key="1">
    <source>
        <dbReference type="ARBA" id="ARBA00001971"/>
    </source>
</evidence>
<dbReference type="InterPro" id="IPR001128">
    <property type="entry name" value="Cyt_P450"/>
</dbReference>
<evidence type="ECO:0000256" key="2">
    <source>
        <dbReference type="ARBA" id="ARBA00005179"/>
    </source>
</evidence>
<dbReference type="GO" id="GO:0005506">
    <property type="term" value="F:iron ion binding"/>
    <property type="evidence" value="ECO:0007669"/>
    <property type="project" value="InterPro"/>
</dbReference>
<evidence type="ECO:0000256" key="8">
    <source>
        <dbReference type="PIRSR" id="PIRSR602401-1"/>
    </source>
</evidence>
<feature type="binding site" description="axial binding residue" evidence="8">
    <location>
        <position position="470"/>
    </location>
    <ligand>
        <name>heme</name>
        <dbReference type="ChEBI" id="CHEBI:30413"/>
    </ligand>
    <ligandPart>
        <name>Fe</name>
        <dbReference type="ChEBI" id="CHEBI:18248"/>
    </ligandPart>
</feature>
<evidence type="ECO:0000256" key="3">
    <source>
        <dbReference type="ARBA" id="ARBA00022617"/>
    </source>
</evidence>
<name>A0A7C8I164_9PLEO</name>
<evidence type="ECO:0000256" key="7">
    <source>
        <dbReference type="ARBA" id="ARBA00023033"/>
    </source>
</evidence>
<dbReference type="CDD" id="cd11051">
    <property type="entry name" value="CYP59-like"/>
    <property type="match status" value="1"/>
</dbReference>
<dbReference type="OrthoDB" id="10029320at2759"/>
<dbReference type="Pfam" id="PF00067">
    <property type="entry name" value="p450"/>
    <property type="match status" value="1"/>
</dbReference>
<keyword evidence="7" id="KW-0503">Monooxygenase</keyword>
<organism evidence="9 10">
    <name type="scientific">Massariosphaeria phaeospora</name>
    <dbReference type="NCBI Taxonomy" id="100035"/>
    <lineage>
        <taxon>Eukaryota</taxon>
        <taxon>Fungi</taxon>
        <taxon>Dikarya</taxon>
        <taxon>Ascomycota</taxon>
        <taxon>Pezizomycotina</taxon>
        <taxon>Dothideomycetes</taxon>
        <taxon>Pleosporomycetidae</taxon>
        <taxon>Pleosporales</taxon>
        <taxon>Pleosporales incertae sedis</taxon>
        <taxon>Massariosphaeria</taxon>
    </lineage>
</organism>
<gene>
    <name evidence="9" type="ORF">BDV95DRAFT_581204</name>
</gene>
<keyword evidence="4 8" id="KW-0479">Metal-binding</keyword>
<comment type="caution">
    <text evidence="9">The sequence shown here is derived from an EMBL/GenBank/DDBJ whole genome shotgun (WGS) entry which is preliminary data.</text>
</comment>
<protein>
    <submittedName>
        <fullName evidence="9">Cytochrome P450</fullName>
    </submittedName>
</protein>
<evidence type="ECO:0000313" key="10">
    <source>
        <dbReference type="Proteomes" id="UP000481861"/>
    </source>
</evidence>
<dbReference type="Proteomes" id="UP000481861">
    <property type="component" value="Unassembled WGS sequence"/>
</dbReference>
<comment type="cofactor">
    <cofactor evidence="1 8">
        <name>heme</name>
        <dbReference type="ChEBI" id="CHEBI:30413"/>
    </cofactor>
</comment>
<evidence type="ECO:0000256" key="4">
    <source>
        <dbReference type="ARBA" id="ARBA00022723"/>
    </source>
</evidence>
<dbReference type="SUPFAM" id="SSF48264">
    <property type="entry name" value="Cytochrome P450"/>
    <property type="match status" value="1"/>
</dbReference>
<dbReference type="EMBL" id="JAADJZ010000021">
    <property type="protein sequence ID" value="KAF2868049.1"/>
    <property type="molecule type" value="Genomic_DNA"/>
</dbReference>
<dbReference type="InterPro" id="IPR036396">
    <property type="entry name" value="Cyt_P450_sf"/>
</dbReference>
<dbReference type="GO" id="GO:0016705">
    <property type="term" value="F:oxidoreductase activity, acting on paired donors, with incorporation or reduction of molecular oxygen"/>
    <property type="evidence" value="ECO:0007669"/>
    <property type="project" value="InterPro"/>
</dbReference>
<dbReference type="InterPro" id="IPR050121">
    <property type="entry name" value="Cytochrome_P450_monoxygenase"/>
</dbReference>
<dbReference type="GO" id="GO:0020037">
    <property type="term" value="F:heme binding"/>
    <property type="evidence" value="ECO:0007669"/>
    <property type="project" value="InterPro"/>
</dbReference>
<keyword evidence="3 8" id="KW-0349">Heme</keyword>
<evidence type="ECO:0000313" key="9">
    <source>
        <dbReference type="EMBL" id="KAF2868049.1"/>
    </source>
</evidence>
<proteinExistence type="predicted"/>
<sequence length="588" mass="67597">MGFFYDNPLVAIVASSFLLWLVRFIVSFVKTRQLFHRLPGPPHHLLWGHMMVAGTIASRLPKRVHPHVYPCFLTKEYDLPPLYYLDLYPLNHPTLVILDPQVAQDVLADATLPKHRSLKDVIAPLAGHANMLSSYGPMWKKWRSAFNPGFSVHYLMQQVTTIVDCSEAFVEILDQHATTGRVFRLEEETTKMTIDIIGKAVCDHDFKALVGDSEFQTLMRKTISWMPDTQSLNPFHRKHPFRPLFWKYYKWRLDQYVGKVLDERFTARIGNAEKKARKKTGIDLALEQHFKESGQDVDSRTTTMSTEFRRNAIDNLLVLLFAGHDTTASTVCYCYHMLSKHPEKLAKIREEFNNVFGQDVGAAAKLKQDPFFINKCEYTLAVIKEVLRLWPPGSSGREGRKGYFVKDPITGNMLPTENFLLWVPSIAMHRDPRIWGDDAHEFKPERFLSENNHKLVPNAYRPFEKGPRNCIGQELALLEMKIVLATTVREFDIKAAYDELDTLDNDGSLWARDRSEKTGIQKCFGDEAYQILLAAGKPREGMPARVMLGNVLLGNVALFALARLIEGSRERVSKRRVQTQRHREDEYF</sequence>
<dbReference type="PRINTS" id="PR00463">
    <property type="entry name" value="EP450I"/>
</dbReference>